<sequence length="266" mass="28943">MQISNFTPNDIHPFLSMAKDEGWISTRHELAFLLERSPEGCLVCHEGTKPVGFVTAVRHGRSGWIGNLLVTADARGRGIGTSLFKQAMQVLQRSDVQTVWLTASLAGRPIYERSGFRVCDRIRRWEGIGTEPIEVHDAKPLEPGWEEIDFLGWGDSRNELLAYAASNGTAAGTEEGFLVVQRLGSSQQIGPFGALNSATAEKLLEQMLPGTGKVLLDVPSSNRVASKLLTSRGFTVSNEVDLMYAGQPPAYHAEHIYGLASMGSMG</sequence>
<organism evidence="2 3">
    <name type="scientific">Trichlorobacter thiogenes</name>
    <dbReference type="NCBI Taxonomy" id="115783"/>
    <lineage>
        <taxon>Bacteria</taxon>
        <taxon>Pseudomonadati</taxon>
        <taxon>Thermodesulfobacteriota</taxon>
        <taxon>Desulfuromonadia</taxon>
        <taxon>Geobacterales</taxon>
        <taxon>Geobacteraceae</taxon>
        <taxon>Trichlorobacter</taxon>
    </lineage>
</organism>
<dbReference type="CDD" id="cd04301">
    <property type="entry name" value="NAT_SF"/>
    <property type="match status" value="1"/>
</dbReference>
<dbReference type="GO" id="GO:0005840">
    <property type="term" value="C:ribosome"/>
    <property type="evidence" value="ECO:0007669"/>
    <property type="project" value="UniProtKB-KW"/>
</dbReference>
<dbReference type="SUPFAM" id="SSF55729">
    <property type="entry name" value="Acyl-CoA N-acyltransferases (Nat)"/>
    <property type="match status" value="1"/>
</dbReference>
<dbReference type="PANTHER" id="PTHR47237">
    <property type="entry name" value="SLL0310 PROTEIN"/>
    <property type="match status" value="1"/>
</dbReference>
<reference evidence="3" key="1">
    <citation type="submission" date="2017-02" db="EMBL/GenBank/DDBJ databases">
        <authorList>
            <person name="Varghese N."/>
            <person name="Submissions S."/>
        </authorList>
    </citation>
    <scope>NUCLEOTIDE SEQUENCE [LARGE SCALE GENOMIC DNA]</scope>
    <source>
        <strain evidence="3">ATCC BAA-34</strain>
    </source>
</reference>
<dbReference type="Pfam" id="PF13673">
    <property type="entry name" value="Acetyltransf_10"/>
    <property type="match status" value="1"/>
</dbReference>
<dbReference type="PANTHER" id="PTHR47237:SF1">
    <property type="entry name" value="SLL0310 PROTEIN"/>
    <property type="match status" value="1"/>
</dbReference>
<dbReference type="InterPro" id="IPR052729">
    <property type="entry name" value="Acyl/Acetyltrans_Enzymes"/>
</dbReference>
<name>A0A1T4RSK1_9BACT</name>
<dbReference type="InterPro" id="IPR000182">
    <property type="entry name" value="GNAT_dom"/>
</dbReference>
<dbReference type="InterPro" id="IPR041496">
    <property type="entry name" value="YitH/HolE_GNAT"/>
</dbReference>
<dbReference type="Proteomes" id="UP000190102">
    <property type="component" value="Unassembled WGS sequence"/>
</dbReference>
<dbReference type="RefSeq" id="WP_078791271.1">
    <property type="nucleotide sequence ID" value="NZ_FUWR01000024.1"/>
</dbReference>
<dbReference type="EMBL" id="FUWR01000024">
    <property type="protein sequence ID" value="SKA18922.1"/>
    <property type="molecule type" value="Genomic_DNA"/>
</dbReference>
<dbReference type="STRING" id="115783.SAMN02745119_03047"/>
<dbReference type="GO" id="GO:0016747">
    <property type="term" value="F:acyltransferase activity, transferring groups other than amino-acyl groups"/>
    <property type="evidence" value="ECO:0007669"/>
    <property type="project" value="InterPro"/>
</dbReference>
<keyword evidence="2" id="KW-0687">Ribonucleoprotein</keyword>
<dbReference type="AlphaFoldDB" id="A0A1T4RSK1"/>
<dbReference type="OrthoDB" id="5393364at2"/>
<dbReference type="PROSITE" id="PS51186">
    <property type="entry name" value="GNAT"/>
    <property type="match status" value="1"/>
</dbReference>
<protein>
    <submittedName>
        <fullName evidence="2">Ribosomal protein S18 acetylase RimI</fullName>
    </submittedName>
</protein>
<keyword evidence="2" id="KW-0689">Ribosomal protein</keyword>
<dbReference type="InterPro" id="IPR016181">
    <property type="entry name" value="Acyl_CoA_acyltransferase"/>
</dbReference>
<gene>
    <name evidence="2" type="ORF">SAMN02745119_03047</name>
</gene>
<dbReference type="Pfam" id="PF18014">
    <property type="entry name" value="Acetyltransf_18"/>
    <property type="match status" value="1"/>
</dbReference>
<proteinExistence type="predicted"/>
<feature type="domain" description="N-acetyltransferase" evidence="1">
    <location>
        <begin position="1"/>
        <end position="142"/>
    </location>
</feature>
<evidence type="ECO:0000313" key="3">
    <source>
        <dbReference type="Proteomes" id="UP000190102"/>
    </source>
</evidence>
<dbReference type="Gene3D" id="3.40.630.90">
    <property type="match status" value="1"/>
</dbReference>
<dbReference type="Gene3D" id="3.40.630.30">
    <property type="match status" value="1"/>
</dbReference>
<evidence type="ECO:0000313" key="2">
    <source>
        <dbReference type="EMBL" id="SKA18922.1"/>
    </source>
</evidence>
<evidence type="ECO:0000259" key="1">
    <source>
        <dbReference type="PROSITE" id="PS51186"/>
    </source>
</evidence>
<keyword evidence="3" id="KW-1185">Reference proteome</keyword>
<accession>A0A1T4RSK1</accession>